<protein>
    <submittedName>
        <fullName evidence="3">Thioredoxin domain containing 11</fullName>
    </submittedName>
</protein>
<feature type="region of interest" description="Disordered" evidence="1">
    <location>
        <begin position="854"/>
        <end position="873"/>
    </location>
</feature>
<dbReference type="AlphaFoldDB" id="A0A671TLJ7"/>
<dbReference type="SUPFAM" id="SSF52833">
    <property type="entry name" value="Thioredoxin-like"/>
    <property type="match status" value="3"/>
</dbReference>
<evidence type="ECO:0000259" key="2">
    <source>
        <dbReference type="PROSITE" id="PS51352"/>
    </source>
</evidence>
<name>A0A671TLJ7_SPAAU</name>
<gene>
    <name evidence="3" type="primary">txndc11</name>
</gene>
<feature type="domain" description="Thioredoxin" evidence="2">
    <location>
        <begin position="55"/>
        <end position="179"/>
    </location>
</feature>
<evidence type="ECO:0000256" key="1">
    <source>
        <dbReference type="SAM" id="MobiDB-lite"/>
    </source>
</evidence>
<dbReference type="InParanoid" id="A0A671TLJ7"/>
<dbReference type="CDD" id="cd02995">
    <property type="entry name" value="PDI_a_PDI_a'_C"/>
    <property type="match status" value="1"/>
</dbReference>
<dbReference type="PROSITE" id="PS51352">
    <property type="entry name" value="THIOREDOXIN_2"/>
    <property type="match status" value="1"/>
</dbReference>
<dbReference type="PANTHER" id="PTHR46497">
    <property type="entry name" value="THIOREDOXIN DOMAIN-CONTAINING PROTEIN 11"/>
    <property type="match status" value="1"/>
</dbReference>
<dbReference type="InterPro" id="IPR052792">
    <property type="entry name" value="Thioredoxin_dom-contain_11"/>
</dbReference>
<dbReference type="GeneTree" id="ENSGT00390000016020"/>
<organism evidence="3 4">
    <name type="scientific">Sparus aurata</name>
    <name type="common">Gilthead sea bream</name>
    <dbReference type="NCBI Taxonomy" id="8175"/>
    <lineage>
        <taxon>Eukaryota</taxon>
        <taxon>Metazoa</taxon>
        <taxon>Chordata</taxon>
        <taxon>Craniata</taxon>
        <taxon>Vertebrata</taxon>
        <taxon>Euteleostomi</taxon>
        <taxon>Actinopterygii</taxon>
        <taxon>Neopterygii</taxon>
        <taxon>Teleostei</taxon>
        <taxon>Neoteleostei</taxon>
        <taxon>Acanthomorphata</taxon>
        <taxon>Eupercaria</taxon>
        <taxon>Spariformes</taxon>
        <taxon>Sparidae</taxon>
        <taxon>Sparus</taxon>
    </lineage>
</organism>
<evidence type="ECO:0000313" key="4">
    <source>
        <dbReference type="Proteomes" id="UP000472265"/>
    </source>
</evidence>
<dbReference type="CDD" id="cd02981">
    <property type="entry name" value="PDI_b_family"/>
    <property type="match status" value="1"/>
</dbReference>
<reference evidence="3" key="3">
    <citation type="submission" date="2025-09" db="UniProtKB">
        <authorList>
            <consortium name="Ensembl"/>
        </authorList>
    </citation>
    <scope>IDENTIFICATION</scope>
</reference>
<dbReference type="InterPro" id="IPR058777">
    <property type="entry name" value="TXNDC11_thioredoxin"/>
</dbReference>
<dbReference type="InterPro" id="IPR036249">
    <property type="entry name" value="Thioredoxin-like_sf"/>
</dbReference>
<reference evidence="3" key="1">
    <citation type="submission" date="2021-04" db="EMBL/GenBank/DDBJ databases">
        <authorList>
            <consortium name="Wellcome Sanger Institute Data Sharing"/>
        </authorList>
    </citation>
    <scope>NUCLEOTIDE SEQUENCE [LARGE SCALE GENOMIC DNA]</scope>
</reference>
<feature type="region of interest" description="Disordered" evidence="1">
    <location>
        <begin position="456"/>
        <end position="491"/>
    </location>
</feature>
<dbReference type="Gene3D" id="3.40.30.10">
    <property type="entry name" value="Glutaredoxin"/>
    <property type="match status" value="3"/>
</dbReference>
<evidence type="ECO:0000313" key="3">
    <source>
        <dbReference type="Ensembl" id="ENSSAUP00010002236.1"/>
    </source>
</evidence>
<feature type="compositionally biased region" description="Pro residues" evidence="1">
    <location>
        <begin position="471"/>
        <end position="484"/>
    </location>
</feature>
<dbReference type="InterPro" id="IPR013766">
    <property type="entry name" value="Thioredoxin_domain"/>
</dbReference>
<proteinExistence type="predicted"/>
<dbReference type="Pfam" id="PF00085">
    <property type="entry name" value="Thioredoxin"/>
    <property type="match status" value="2"/>
</dbReference>
<feature type="region of interest" description="Disordered" evidence="1">
    <location>
        <begin position="588"/>
        <end position="611"/>
    </location>
</feature>
<accession>A0A671TLJ7</accession>
<dbReference type="CDD" id="cd03006">
    <property type="entry name" value="PDI_a_EFP1_N"/>
    <property type="match status" value="1"/>
</dbReference>
<dbReference type="PANTHER" id="PTHR46497:SF1">
    <property type="entry name" value="THIOREDOXIN DOMAIN-CONTAINING PROTEIN 11"/>
    <property type="match status" value="1"/>
</dbReference>
<dbReference type="Pfam" id="PF26234">
    <property type="entry name" value="TXNDC11_2nd"/>
    <property type="match status" value="1"/>
</dbReference>
<reference evidence="3" key="2">
    <citation type="submission" date="2025-08" db="UniProtKB">
        <authorList>
            <consortium name="Ensembl"/>
        </authorList>
    </citation>
    <scope>IDENTIFICATION</scope>
</reference>
<dbReference type="OMA" id="VIYLYHQ"/>
<sequence>MLRRVRQSLRQVLFLMARRPGLLCGAVLLGVLLVLAVKFPCRISLSRAKNVVASARPPVRFFSTEAPVVDLYMGQLDQVERLRSMAEVSLIFFYAPWCAHSMAARQEVQQVAKKLARQVQFVAVNCWWSQGKCRKQNRFYQYPIIHLFYRRFGPIEYKGPFLAPYVESFILRVITPLTYLPSRATLKEFLSYHEPRVVGFFQFNSSPQPPGYITYLSSALQALKRDFRGAVRFGVVTNKQVAEAIPLQDDETVYLYRRLNSSLIFPRSERNFTSEAICSWVFEHHETVLHWLQPPGTKSRLLERELTKGPALLLFLPHNPLGPSPNPILQQVADIAVRYHSCDNKNHSSSDKSFTSHSSQCCQSVLLPESSTSVCEVCLRLSRSLLTSSSVCCSFSSTAQGGDVLQPYLRHCCLHQESDPTSIKPTTSLGCSNFLNGYSPFSQYSACCRKVKPQLNESQAKEEPDTQRVPLTPPSSSIPPPSGPPQEADGITGLWCQTNRTLRFYVLDVALNWPLAVRLGATANKSASPHQEAGGGGGDGSFAAIVNLKDEVHYVLRRNPETTLTESLEAFIRNFSAPYSLLQRHLVGEEEQQDGEGETGHPDKHQHSSPRPLITELNTASFLPSVMDVQKDVLLFYYTQWCGFCSVLNHVLIQLARLLQGNGTITVARVNVARNDLPWEFMVDHVPSVLLFPKYRKHFSVKFPDDLPITLPNLLRFILQHSGSVQYADKPATSSSEAEGEGEGPGGIFRAEFLALQREVQTLRHARERLSQQLAQLWRDNRRLTFDTRTLEAKNSELQQERQNLEEQHREKSRQLGEAVRRLQDLADASENLLNENTLLRVLLRALKGRTEAKEQVEVERNEAEQKRSHMAS</sequence>
<keyword evidence="4" id="KW-1185">Reference proteome</keyword>
<dbReference type="Ensembl" id="ENSSAUT00010002348.1">
    <property type="protein sequence ID" value="ENSSAUP00010002236.1"/>
    <property type="gene ID" value="ENSSAUG00010001101.1"/>
</dbReference>
<dbReference type="FunCoup" id="A0A671TLJ7">
    <property type="interactions" value="1470"/>
</dbReference>
<dbReference type="Proteomes" id="UP000472265">
    <property type="component" value="Chromosome 1"/>
</dbReference>